<keyword evidence="1" id="KW-0472">Membrane</keyword>
<feature type="transmembrane region" description="Helical" evidence="1">
    <location>
        <begin position="12"/>
        <end position="30"/>
    </location>
</feature>
<evidence type="ECO:0000313" key="2">
    <source>
        <dbReference type="EMBL" id="KYH27060.1"/>
    </source>
</evidence>
<comment type="caution">
    <text evidence="2">The sequence shown here is derived from an EMBL/GenBank/DDBJ whole genome shotgun (WGS) entry which is preliminary data.</text>
</comment>
<feature type="transmembrane region" description="Helical" evidence="1">
    <location>
        <begin position="142"/>
        <end position="162"/>
    </location>
</feature>
<dbReference type="AlphaFoldDB" id="A0A151AHR4"/>
<organism evidence="2 3">
    <name type="scientific">Halalkalicoccus paucihalophilus</name>
    <dbReference type="NCBI Taxonomy" id="1008153"/>
    <lineage>
        <taxon>Archaea</taxon>
        <taxon>Methanobacteriati</taxon>
        <taxon>Methanobacteriota</taxon>
        <taxon>Stenosarchaea group</taxon>
        <taxon>Halobacteria</taxon>
        <taxon>Halobacteriales</taxon>
        <taxon>Halococcaceae</taxon>
        <taxon>Halalkalicoccus</taxon>
    </lineage>
</organism>
<dbReference type="PATRIC" id="fig|1008153.3.peg.957"/>
<keyword evidence="3" id="KW-1185">Reference proteome</keyword>
<feature type="transmembrane region" description="Helical" evidence="1">
    <location>
        <begin position="36"/>
        <end position="56"/>
    </location>
</feature>
<feature type="transmembrane region" description="Helical" evidence="1">
    <location>
        <begin position="182"/>
        <end position="205"/>
    </location>
</feature>
<dbReference type="RefSeq" id="WP_066380118.1">
    <property type="nucleotide sequence ID" value="NZ_LTAZ01000003.1"/>
</dbReference>
<protein>
    <submittedName>
        <fullName evidence="2">Uncharacterized protein</fullName>
    </submittedName>
</protein>
<keyword evidence="1" id="KW-1133">Transmembrane helix</keyword>
<sequence length="215" mass="23318">MGRGPWYRLLEVLLFAFPPVIGVGIVGVLRSYPDPLVGRAILAIASVGGLAIRIGVPVCLFLDGRALRERGLWRPNYPLYALGALLLSAPAVGLFYLYRRHDRVDRPPGWDGWWAVVAASLGGSLSGIPVALLAYVLALPPLVVAIPALLAGLALAVFPVGIYRDAIYLRAVADWRPNPALYLALAFASLFVPLLQPPVAAYYLYRRQTTLPVRP</sequence>
<feature type="transmembrane region" description="Helical" evidence="1">
    <location>
        <begin position="113"/>
        <end position="135"/>
    </location>
</feature>
<accession>A0A151AHR4</accession>
<dbReference type="OrthoDB" id="185849at2157"/>
<proteinExistence type="predicted"/>
<gene>
    <name evidence="2" type="ORF">HAPAU_09500</name>
</gene>
<keyword evidence="1" id="KW-0812">Transmembrane</keyword>
<dbReference type="Proteomes" id="UP000075321">
    <property type="component" value="Unassembled WGS sequence"/>
</dbReference>
<name>A0A151AHR4_9EURY</name>
<reference evidence="2 3" key="1">
    <citation type="submission" date="2016-02" db="EMBL/GenBank/DDBJ databases">
        <title>Genome sequence of Halalkalicoccus paucihalophilus DSM 24557.</title>
        <authorList>
            <person name="Poehlein A."/>
            <person name="Daniel R."/>
        </authorList>
    </citation>
    <scope>NUCLEOTIDE SEQUENCE [LARGE SCALE GENOMIC DNA]</scope>
    <source>
        <strain evidence="2 3">DSM 24557</strain>
    </source>
</reference>
<dbReference type="EMBL" id="LTAZ01000003">
    <property type="protein sequence ID" value="KYH27060.1"/>
    <property type="molecule type" value="Genomic_DNA"/>
</dbReference>
<evidence type="ECO:0000313" key="3">
    <source>
        <dbReference type="Proteomes" id="UP000075321"/>
    </source>
</evidence>
<evidence type="ECO:0000256" key="1">
    <source>
        <dbReference type="SAM" id="Phobius"/>
    </source>
</evidence>
<feature type="transmembrane region" description="Helical" evidence="1">
    <location>
        <begin position="77"/>
        <end position="98"/>
    </location>
</feature>